<evidence type="ECO:0000313" key="2">
    <source>
        <dbReference type="Proteomes" id="UP000007517"/>
    </source>
</evidence>
<dbReference type="EMBL" id="FO117623">
    <property type="protein sequence ID" value="CCG01856.1"/>
    <property type="molecule type" value="Genomic_DNA"/>
</dbReference>
<reference evidence="2" key="2">
    <citation type="submission" date="2012-02" db="EMBL/GenBank/DDBJ databases">
        <title>Complete genome sequence of Blastococcus saxobsidens strain DD2.</title>
        <authorList>
            <person name="Genoscope."/>
        </authorList>
    </citation>
    <scope>NUCLEOTIDE SEQUENCE [LARGE SCALE GENOMIC DNA]</scope>
    <source>
        <strain evidence="2">DD2</strain>
    </source>
</reference>
<evidence type="ECO:0000313" key="1">
    <source>
        <dbReference type="EMBL" id="CCG01856.1"/>
    </source>
</evidence>
<sequence length="94" mass="9510">MLTLTTNAATTIRTLVEGSEVPDAGGLRIAKEPGAGALTLSLAALPAEDDQILDASGARLFLDPEAAVMLDDKTLDAGADAEGRLTFGIAEQGA</sequence>
<dbReference type="STRING" id="1146883.BLASA_0905"/>
<dbReference type="Proteomes" id="UP000007517">
    <property type="component" value="Chromosome"/>
</dbReference>
<proteinExistence type="predicted"/>
<dbReference type="AlphaFoldDB" id="H6RTJ8"/>
<dbReference type="SUPFAM" id="SSF89360">
    <property type="entry name" value="HesB-like domain"/>
    <property type="match status" value="1"/>
</dbReference>
<reference evidence="1 2" key="1">
    <citation type="journal article" date="2012" name="J. Bacteriol.">
        <title>Genome Sequence of Blastococcus saxobsidens DD2, a Stone-Inhabiting Bacterium.</title>
        <authorList>
            <person name="Chouaia B."/>
            <person name="Crotti E."/>
            <person name="Brusetti L."/>
            <person name="Daffonchio D."/>
            <person name="Essoussi I."/>
            <person name="Nouioui I."/>
            <person name="Sbissi I."/>
            <person name="Ghodhbane-Gtari F."/>
            <person name="Gtari M."/>
            <person name="Vacherie B."/>
            <person name="Barbe V."/>
            <person name="Medigue C."/>
            <person name="Gury J."/>
            <person name="Pujic P."/>
            <person name="Normand P."/>
        </authorList>
    </citation>
    <scope>NUCLEOTIDE SEQUENCE [LARGE SCALE GENOMIC DNA]</scope>
    <source>
        <strain evidence="1 2">DD2</strain>
    </source>
</reference>
<dbReference type="OrthoDB" id="4868950at2"/>
<dbReference type="HOGENOM" id="CLU_173345_1_0_11"/>
<dbReference type="InterPro" id="IPR035903">
    <property type="entry name" value="HesB-like_dom_sf"/>
</dbReference>
<dbReference type="Gene3D" id="2.60.300.12">
    <property type="entry name" value="HesB-like domain"/>
    <property type="match status" value="1"/>
</dbReference>
<name>H6RTJ8_BLASD</name>
<keyword evidence="2" id="KW-1185">Reference proteome</keyword>
<protein>
    <submittedName>
        <fullName evidence="1">Uncharacterized conserved protein</fullName>
    </submittedName>
</protein>
<dbReference type="KEGG" id="bsd:BLASA_0905"/>
<gene>
    <name evidence="1" type="ordered locus">BLASA_0905</name>
</gene>
<dbReference type="eggNOG" id="COG0316">
    <property type="taxonomic scope" value="Bacteria"/>
</dbReference>
<organism evidence="1 2">
    <name type="scientific">Blastococcus saxobsidens (strain DD2)</name>
    <dbReference type="NCBI Taxonomy" id="1146883"/>
    <lineage>
        <taxon>Bacteria</taxon>
        <taxon>Bacillati</taxon>
        <taxon>Actinomycetota</taxon>
        <taxon>Actinomycetes</taxon>
        <taxon>Geodermatophilales</taxon>
        <taxon>Geodermatophilaceae</taxon>
        <taxon>Blastococcus</taxon>
    </lineage>
</organism>
<accession>H6RTJ8</accession>
<dbReference type="RefSeq" id="WP_014374762.1">
    <property type="nucleotide sequence ID" value="NC_016943.1"/>
</dbReference>